<dbReference type="Gene3D" id="3.90.320.10">
    <property type="match status" value="1"/>
</dbReference>
<dbReference type="NCBIfam" id="TIGR02784">
    <property type="entry name" value="addA_alphas"/>
    <property type="match status" value="1"/>
</dbReference>
<dbReference type="PROSITE" id="PS51198">
    <property type="entry name" value="UVRD_HELICASE_ATP_BIND"/>
    <property type="match status" value="1"/>
</dbReference>
<feature type="region of interest" description="Disordered" evidence="16">
    <location>
        <begin position="549"/>
        <end position="575"/>
    </location>
</feature>
<dbReference type="EC" id="5.6.2.4" evidence="12"/>
<keyword evidence="4 15" id="KW-0378">Hydrolase</keyword>
<keyword evidence="6" id="KW-0269">Exonuclease</keyword>
<evidence type="ECO:0000313" key="19">
    <source>
        <dbReference type="EMBL" id="SBV31287.1"/>
    </source>
</evidence>
<dbReference type="GO" id="GO:0003677">
    <property type="term" value="F:DNA binding"/>
    <property type="evidence" value="ECO:0007669"/>
    <property type="project" value="UniProtKB-KW"/>
</dbReference>
<keyword evidence="7 15" id="KW-0067">ATP-binding</keyword>
<feature type="domain" description="UvrD-like helicase ATP-binding" evidence="17">
    <location>
        <begin position="8"/>
        <end position="494"/>
    </location>
</feature>
<dbReference type="RefSeq" id="WP_295322618.1">
    <property type="nucleotide sequence ID" value="NZ_LT598653.1"/>
</dbReference>
<evidence type="ECO:0000256" key="13">
    <source>
        <dbReference type="ARBA" id="ARBA00034923"/>
    </source>
</evidence>
<evidence type="ECO:0000256" key="8">
    <source>
        <dbReference type="ARBA" id="ARBA00023125"/>
    </source>
</evidence>
<feature type="compositionally biased region" description="Low complexity" evidence="16">
    <location>
        <begin position="563"/>
        <end position="575"/>
    </location>
</feature>
<evidence type="ECO:0000256" key="1">
    <source>
        <dbReference type="ARBA" id="ARBA00022722"/>
    </source>
</evidence>
<evidence type="ECO:0000256" key="9">
    <source>
        <dbReference type="ARBA" id="ARBA00023204"/>
    </source>
</evidence>
<dbReference type="InterPro" id="IPR038726">
    <property type="entry name" value="PDDEXK_AddAB-type"/>
</dbReference>
<dbReference type="PROSITE" id="PS51217">
    <property type="entry name" value="UVRD_HELICASE_CTER"/>
    <property type="match status" value="1"/>
</dbReference>
<comment type="catalytic activity">
    <reaction evidence="11">
        <text>Couples ATP hydrolysis with the unwinding of duplex DNA by translocating in the 3'-5' direction.</text>
        <dbReference type="EC" id="5.6.2.4"/>
    </reaction>
</comment>
<dbReference type="GO" id="GO:0004527">
    <property type="term" value="F:exonuclease activity"/>
    <property type="evidence" value="ECO:0007669"/>
    <property type="project" value="UniProtKB-KW"/>
</dbReference>
<dbReference type="EMBL" id="LT598653">
    <property type="protein sequence ID" value="SBV31287.1"/>
    <property type="molecule type" value="Genomic_DNA"/>
</dbReference>
<dbReference type="Pfam" id="PF12705">
    <property type="entry name" value="PDDEXK_1"/>
    <property type="match status" value="1"/>
</dbReference>
<evidence type="ECO:0000259" key="17">
    <source>
        <dbReference type="PROSITE" id="PS51198"/>
    </source>
</evidence>
<dbReference type="InterPro" id="IPR000212">
    <property type="entry name" value="DNA_helicase_UvrD/REP"/>
</dbReference>
<dbReference type="AlphaFoldDB" id="A0A1Y5PUW1"/>
<sequence length="1176" mass="126643">MIDPDKLLKRLDPGQRAAAQPDDHVWLGASAGTGKTQVLSARVLRLMLEGVSPEAILCITFTKAGAAEMAHRIHERLAMWVRMDDGDLRAELQALGLDLELIGYDRGVPALMRRARSLFATVIDSPGGAVRVQTIHSFCQTLLASFPLEARILPGFRALEDGEAGALQREVLGTLLAQPGADGDAMRGVAAMLSRRLGQDAAIAFLARCASSFTAANSPRLAPKAHDSRTLLGLPHGDPAEWQAAALAGGAIADGDIAAVAVSGRDWGTKTGEGRAAVMGDWSRADMRGRAAMLAELRGCFLTATGDMRADYVKEKGGMRGCLSAAERIVAATGDLLATASAMQVADELAAAWDLGSRFAETYALAKRAKGYADFDDLISIAGHLLAIGDFGEWVRFKLDQRTDHILVDEAQDTNTRQWEIIASLAGEFFAGAGAKDDRVRTMFTVGDRKQAIFGFQGTDPTAFEAARRSFAKQAEAGGRSFEDVDLDTNYRSSPAVLDVVNEWIAAGAPELMGLASDEPPHIPADFNRDRAGRVELWEPLPVGKALDAAADDESEADESEDAAGSSDSSVAASDPASLRLSRAIADEVQDWIEHGKDGRSVAPGDILILVRRRRDLAARIVARLQSRHVPVAGVDRFSLTQSLAVQDLLAAMRFAVQPLDDLNLASLLVSPLLGWTQDDLFRFAHNRKGRALWEQLRARESEVPPETMAALRGWLGMADFTTPFRFLDALLSGPLDGRRKLYRRLGREARDPIDELLGQALAFERQEAPSLLGFLAHITASTAEIKRQSEARSDVVRVMTVHGSKGLQAPIVILADATDDPRPRRLSVDLSMGEWEKLPLFALGKDERYGAVAKAYDDKEAAEREEHWRLLYVAMTRAEELLVVAGITKTADRSLPDHNWHSAVEAVMADMGAGWQDAGPRWGRKRVHAVQPGKWARPPKDRARQVPAPVVVPPWARQSAPEEARPPRPLAPSALGEDDVASPPQGGERAVAVERGLLLHALFERLPPVRPERRRAAALHWLSVQAAALDEAARAGMVDEVLAVLDDPAHAALFGPGSLAEVPLSAVVDGVVVAGIVDRLLVTDEAVTVIDYKTGRHVPAGEAEVAPAYLRQMAAYRDALAVIFPGRRVAAALLYTAAPRLIVLGDALLDAHKPGLRATKANLPGSALEPDAPTP</sequence>
<keyword evidence="3" id="KW-0227">DNA damage</keyword>
<keyword evidence="5 15" id="KW-0347">Helicase</keyword>
<organism evidence="19">
    <name type="scientific">uncultured Sphingopyxis sp</name>
    <dbReference type="NCBI Taxonomy" id="310581"/>
    <lineage>
        <taxon>Bacteria</taxon>
        <taxon>Pseudomonadati</taxon>
        <taxon>Pseudomonadota</taxon>
        <taxon>Alphaproteobacteria</taxon>
        <taxon>Sphingomonadales</taxon>
        <taxon>Sphingomonadaceae</taxon>
        <taxon>Sphingopyxis</taxon>
        <taxon>environmental samples</taxon>
    </lineage>
</organism>
<reference evidence="19" key="1">
    <citation type="submission" date="2016-03" db="EMBL/GenBank/DDBJ databases">
        <authorList>
            <person name="Ploux O."/>
        </authorList>
    </citation>
    <scope>NUCLEOTIDE SEQUENCE</scope>
    <source>
        <strain evidence="19">UC10</strain>
    </source>
</reference>
<accession>A0A1Y5PUW1</accession>
<keyword evidence="2 15" id="KW-0547">Nucleotide-binding</keyword>
<feature type="compositionally biased region" description="Acidic residues" evidence="16">
    <location>
        <begin position="550"/>
        <end position="562"/>
    </location>
</feature>
<evidence type="ECO:0000256" key="3">
    <source>
        <dbReference type="ARBA" id="ARBA00022763"/>
    </source>
</evidence>
<keyword evidence="8" id="KW-0238">DNA-binding</keyword>
<dbReference type="SUPFAM" id="SSF52980">
    <property type="entry name" value="Restriction endonuclease-like"/>
    <property type="match status" value="1"/>
</dbReference>
<dbReference type="PANTHER" id="PTHR11070:SF2">
    <property type="entry name" value="ATP-DEPENDENT DNA HELICASE SRS2"/>
    <property type="match status" value="1"/>
</dbReference>
<feature type="binding site" evidence="15">
    <location>
        <begin position="29"/>
        <end position="36"/>
    </location>
    <ligand>
        <name>ATP</name>
        <dbReference type="ChEBI" id="CHEBI:30616"/>
    </ligand>
</feature>
<evidence type="ECO:0000256" key="15">
    <source>
        <dbReference type="PROSITE-ProRule" id="PRU00560"/>
    </source>
</evidence>
<dbReference type="InterPro" id="IPR027417">
    <property type="entry name" value="P-loop_NTPase"/>
</dbReference>
<evidence type="ECO:0000256" key="12">
    <source>
        <dbReference type="ARBA" id="ARBA00034808"/>
    </source>
</evidence>
<proteinExistence type="predicted"/>
<dbReference type="InterPro" id="IPR014016">
    <property type="entry name" value="UvrD-like_ATP-bd"/>
</dbReference>
<evidence type="ECO:0000256" key="16">
    <source>
        <dbReference type="SAM" id="MobiDB-lite"/>
    </source>
</evidence>
<dbReference type="Gene3D" id="3.40.50.300">
    <property type="entry name" value="P-loop containing nucleotide triphosphate hydrolases"/>
    <property type="match status" value="4"/>
</dbReference>
<dbReference type="GO" id="GO:0043138">
    <property type="term" value="F:3'-5' DNA helicase activity"/>
    <property type="evidence" value="ECO:0007669"/>
    <property type="project" value="UniProtKB-EC"/>
</dbReference>
<evidence type="ECO:0000256" key="11">
    <source>
        <dbReference type="ARBA" id="ARBA00034617"/>
    </source>
</evidence>
<evidence type="ECO:0000256" key="14">
    <source>
        <dbReference type="ARBA" id="ARBA00048988"/>
    </source>
</evidence>
<dbReference type="Pfam" id="PF13361">
    <property type="entry name" value="UvrD_C"/>
    <property type="match status" value="1"/>
</dbReference>
<evidence type="ECO:0000256" key="7">
    <source>
        <dbReference type="ARBA" id="ARBA00022840"/>
    </source>
</evidence>
<evidence type="ECO:0000256" key="4">
    <source>
        <dbReference type="ARBA" id="ARBA00022801"/>
    </source>
</evidence>
<dbReference type="InterPro" id="IPR011604">
    <property type="entry name" value="PDDEXK-like_dom_sf"/>
</dbReference>
<evidence type="ECO:0000256" key="10">
    <source>
        <dbReference type="ARBA" id="ARBA00023235"/>
    </source>
</evidence>
<keyword evidence="1" id="KW-0540">Nuclease</keyword>
<comment type="catalytic activity">
    <reaction evidence="14">
        <text>ATP + H2O = ADP + phosphate + H(+)</text>
        <dbReference type="Rhea" id="RHEA:13065"/>
        <dbReference type="ChEBI" id="CHEBI:15377"/>
        <dbReference type="ChEBI" id="CHEBI:15378"/>
        <dbReference type="ChEBI" id="CHEBI:30616"/>
        <dbReference type="ChEBI" id="CHEBI:43474"/>
        <dbReference type="ChEBI" id="CHEBI:456216"/>
        <dbReference type="EC" id="5.6.2.4"/>
    </reaction>
</comment>
<dbReference type="InterPro" id="IPR014017">
    <property type="entry name" value="DNA_helicase_UvrD-like_C"/>
</dbReference>
<feature type="domain" description="UvrD-like helicase C-terminal" evidence="18">
    <location>
        <begin position="540"/>
        <end position="807"/>
    </location>
</feature>
<gene>
    <name evidence="19" type="ORF">SPPYR_0167</name>
</gene>
<name>A0A1Y5PUW1_9SPHN</name>
<dbReference type="KEGG" id="sphu:SPPYR_0167"/>
<dbReference type="GO" id="GO:0005829">
    <property type="term" value="C:cytosol"/>
    <property type="evidence" value="ECO:0007669"/>
    <property type="project" value="TreeGrafter"/>
</dbReference>
<evidence type="ECO:0000256" key="2">
    <source>
        <dbReference type="ARBA" id="ARBA00022741"/>
    </source>
</evidence>
<dbReference type="GO" id="GO:0033202">
    <property type="term" value="C:DNA helicase complex"/>
    <property type="evidence" value="ECO:0007669"/>
    <property type="project" value="TreeGrafter"/>
</dbReference>
<dbReference type="GO" id="GO:0005524">
    <property type="term" value="F:ATP binding"/>
    <property type="evidence" value="ECO:0007669"/>
    <property type="project" value="UniProtKB-UniRule"/>
</dbReference>
<evidence type="ECO:0000256" key="6">
    <source>
        <dbReference type="ARBA" id="ARBA00022839"/>
    </source>
</evidence>
<feature type="region of interest" description="Disordered" evidence="16">
    <location>
        <begin position="955"/>
        <end position="988"/>
    </location>
</feature>
<dbReference type="GO" id="GO:0000725">
    <property type="term" value="P:recombinational repair"/>
    <property type="evidence" value="ECO:0007669"/>
    <property type="project" value="TreeGrafter"/>
</dbReference>
<keyword evidence="9" id="KW-0234">DNA repair</keyword>
<evidence type="ECO:0000256" key="5">
    <source>
        <dbReference type="ARBA" id="ARBA00022806"/>
    </source>
</evidence>
<dbReference type="InterPro" id="IPR014151">
    <property type="entry name" value="DNA_helicase_AddA"/>
</dbReference>
<dbReference type="Pfam" id="PF00580">
    <property type="entry name" value="UvrD-helicase"/>
    <property type="match status" value="1"/>
</dbReference>
<evidence type="ECO:0000259" key="18">
    <source>
        <dbReference type="PROSITE" id="PS51217"/>
    </source>
</evidence>
<keyword evidence="10" id="KW-0413">Isomerase</keyword>
<dbReference type="SUPFAM" id="SSF52540">
    <property type="entry name" value="P-loop containing nucleoside triphosphate hydrolases"/>
    <property type="match status" value="1"/>
</dbReference>
<dbReference type="InterPro" id="IPR011335">
    <property type="entry name" value="Restrct_endonuc-II-like"/>
</dbReference>
<dbReference type="PANTHER" id="PTHR11070">
    <property type="entry name" value="UVRD / RECB / PCRA DNA HELICASE FAMILY MEMBER"/>
    <property type="match status" value="1"/>
</dbReference>
<protein>
    <recommendedName>
        <fullName evidence="12">DNA 3'-5' helicase</fullName>
        <ecNumber evidence="12">5.6.2.4</ecNumber>
    </recommendedName>
    <alternativeName>
        <fullName evidence="13">DNA 3'-5' helicase II</fullName>
    </alternativeName>
</protein>